<dbReference type="Proteomes" id="UP000319828">
    <property type="component" value="Unassembled WGS sequence"/>
</dbReference>
<reference evidence="1 2" key="1">
    <citation type="submission" date="2019-07" db="EMBL/GenBank/DDBJ databases">
        <title>The draft genome sequence of Vibrio algivorus M1486.</title>
        <authorList>
            <person name="Meng X."/>
        </authorList>
    </citation>
    <scope>NUCLEOTIDE SEQUENCE [LARGE SCALE GENOMIC DNA]</scope>
    <source>
        <strain evidence="1 2">M1486</strain>
    </source>
</reference>
<protein>
    <submittedName>
        <fullName evidence="1">Uncharacterized protein</fullName>
    </submittedName>
</protein>
<name>A0A557P6J2_9VIBR</name>
<gene>
    <name evidence="1" type="ORF">FOF44_10220</name>
</gene>
<sequence>MTDPKIKSHLTFIPTNELHLFTTFPDNTTEIRKLFLPRNLHDIAISLISNKKNEEYTEIERSLLKSDVETALKKPFNTIERYLEKITSEEISSFDHSNSSDGTNGKHLITRTYLLSNTPSYIDTIITLYQLVHGVKDSIYSKLRRQNRPNEMLLNPTALFDTLFKRQMPLDLIHIAIKLIKILDRKQMPYTCIITVSLPRLIKQTGISENKVNRVFDWFVTNEMVKTHNQNLQLTHSFFVHFYGWGNLKIPNSPCSQRKNREEFPRIQARLFEITKEYPVIKHDENELKMKKVRNLVCNSLQQKIEKLKATEEKDISAEQLRLRQQRTKIIALSFTVR</sequence>
<accession>A0A557P6J2</accession>
<comment type="caution">
    <text evidence="1">The sequence shown here is derived from an EMBL/GenBank/DDBJ whole genome shotgun (WGS) entry which is preliminary data.</text>
</comment>
<dbReference type="AlphaFoldDB" id="A0A557P6J2"/>
<dbReference type="EMBL" id="VMKJ01000018">
    <property type="protein sequence ID" value="TVO36273.1"/>
    <property type="molecule type" value="Genomic_DNA"/>
</dbReference>
<organism evidence="1 2">
    <name type="scientific">Vibrio algivorus</name>
    <dbReference type="NCBI Taxonomy" id="1667024"/>
    <lineage>
        <taxon>Bacteria</taxon>
        <taxon>Pseudomonadati</taxon>
        <taxon>Pseudomonadota</taxon>
        <taxon>Gammaproteobacteria</taxon>
        <taxon>Vibrionales</taxon>
        <taxon>Vibrionaceae</taxon>
        <taxon>Vibrio</taxon>
    </lineage>
</organism>
<dbReference type="RefSeq" id="WP_144388268.1">
    <property type="nucleotide sequence ID" value="NZ_CANNCB010000006.1"/>
</dbReference>
<evidence type="ECO:0000313" key="2">
    <source>
        <dbReference type="Proteomes" id="UP000319828"/>
    </source>
</evidence>
<evidence type="ECO:0000313" key="1">
    <source>
        <dbReference type="EMBL" id="TVO36273.1"/>
    </source>
</evidence>
<proteinExistence type="predicted"/>